<dbReference type="OrthoDB" id="185175at2759"/>
<reference evidence="2 3" key="1">
    <citation type="journal article" date="2013" name="BMC Genomics">
        <title>Reconstruction of the lipid metabolism for the microalga Monoraphidium neglectum from its genome sequence reveals characteristics suitable for biofuel production.</title>
        <authorList>
            <person name="Bogen C."/>
            <person name="Al-Dilaimi A."/>
            <person name="Albersmeier A."/>
            <person name="Wichmann J."/>
            <person name="Grundmann M."/>
            <person name="Rupp O."/>
            <person name="Lauersen K.J."/>
            <person name="Blifernez-Klassen O."/>
            <person name="Kalinowski J."/>
            <person name="Goesmann A."/>
            <person name="Mussgnug J.H."/>
            <person name="Kruse O."/>
        </authorList>
    </citation>
    <scope>NUCLEOTIDE SEQUENCE [LARGE SCALE GENOMIC DNA]</scope>
    <source>
        <strain evidence="2 3">SAG 48.87</strain>
    </source>
</reference>
<accession>A0A0D2M6S9</accession>
<dbReference type="RefSeq" id="XP_013895956.1">
    <property type="nucleotide sequence ID" value="XM_014040502.1"/>
</dbReference>
<proteinExistence type="predicted"/>
<dbReference type="FunFam" id="2.30.29.30:FF:000286">
    <property type="entry name" value="PH-protein kinase domain containing protein"/>
    <property type="match status" value="1"/>
</dbReference>
<dbReference type="InterPro" id="IPR011993">
    <property type="entry name" value="PH-like_dom_sf"/>
</dbReference>
<dbReference type="CDD" id="cd13276">
    <property type="entry name" value="PH_AtPH1"/>
    <property type="match status" value="1"/>
</dbReference>
<evidence type="ECO:0000259" key="1">
    <source>
        <dbReference type="PROSITE" id="PS50003"/>
    </source>
</evidence>
<dbReference type="STRING" id="145388.A0A0D2M6S9"/>
<dbReference type="SUPFAM" id="SSF50729">
    <property type="entry name" value="PH domain-like"/>
    <property type="match status" value="1"/>
</dbReference>
<protein>
    <submittedName>
        <fullName evidence="2">Pleckstrin homology domain-containing protein 1</fullName>
    </submittedName>
</protein>
<dbReference type="Proteomes" id="UP000054498">
    <property type="component" value="Unassembled WGS sequence"/>
</dbReference>
<dbReference type="InterPro" id="IPR001849">
    <property type="entry name" value="PH_domain"/>
</dbReference>
<sequence length="126" mass="14730">MAALFGARKVDTDVEFWHNPDRSGWLMKQGEYIKTWRRRWFVLKQGKIFWFKSDVVTPVKKCLSIKGAEDTINKPHAFEISTTDDNMFFIADSDKEKEDWINAVGRAIVKHSRSLLDNDQADYTTQ</sequence>
<dbReference type="InterPro" id="IPR051707">
    <property type="entry name" value="PI-Interact_SigTrans_Reg"/>
</dbReference>
<dbReference type="PROSITE" id="PS50003">
    <property type="entry name" value="PH_DOMAIN"/>
    <property type="match status" value="1"/>
</dbReference>
<dbReference type="KEGG" id="mng:MNEG_11025"/>
<dbReference type="SMART" id="SM00233">
    <property type="entry name" value="PH"/>
    <property type="match status" value="1"/>
</dbReference>
<dbReference type="AlphaFoldDB" id="A0A0D2M6S9"/>
<evidence type="ECO:0000313" key="2">
    <source>
        <dbReference type="EMBL" id="KIY96936.1"/>
    </source>
</evidence>
<keyword evidence="3" id="KW-1185">Reference proteome</keyword>
<feature type="domain" description="PH" evidence="1">
    <location>
        <begin position="19"/>
        <end position="109"/>
    </location>
</feature>
<dbReference type="EMBL" id="KK102780">
    <property type="protein sequence ID" value="KIY96936.1"/>
    <property type="molecule type" value="Genomic_DNA"/>
</dbReference>
<dbReference type="PANTHER" id="PTHR14336:SF8">
    <property type="entry name" value="PROTEIN OPY1"/>
    <property type="match status" value="1"/>
</dbReference>
<organism evidence="2 3">
    <name type="scientific">Monoraphidium neglectum</name>
    <dbReference type="NCBI Taxonomy" id="145388"/>
    <lineage>
        <taxon>Eukaryota</taxon>
        <taxon>Viridiplantae</taxon>
        <taxon>Chlorophyta</taxon>
        <taxon>core chlorophytes</taxon>
        <taxon>Chlorophyceae</taxon>
        <taxon>CS clade</taxon>
        <taxon>Sphaeropleales</taxon>
        <taxon>Selenastraceae</taxon>
        <taxon>Monoraphidium</taxon>
    </lineage>
</organism>
<evidence type="ECO:0000313" key="3">
    <source>
        <dbReference type="Proteomes" id="UP000054498"/>
    </source>
</evidence>
<dbReference type="GeneID" id="25728246"/>
<dbReference type="PANTHER" id="PTHR14336">
    <property type="entry name" value="TANDEM PH DOMAIN CONTAINING PROTEIN"/>
    <property type="match status" value="1"/>
</dbReference>
<dbReference type="Pfam" id="PF00169">
    <property type="entry name" value="PH"/>
    <property type="match status" value="1"/>
</dbReference>
<dbReference type="Gene3D" id="2.30.29.30">
    <property type="entry name" value="Pleckstrin-homology domain (PH domain)/Phosphotyrosine-binding domain (PTB)"/>
    <property type="match status" value="1"/>
</dbReference>
<gene>
    <name evidence="2" type="ORF">MNEG_11025</name>
</gene>
<name>A0A0D2M6S9_9CHLO</name>